<gene>
    <name evidence="1" type="ORF">D0T90_05380</name>
</gene>
<name>A0A5P3MQW5_NEIAN</name>
<dbReference type="KEGG" id="naq:D0T90_05380"/>
<proteinExistence type="predicted"/>
<dbReference type="Proteomes" id="UP000325536">
    <property type="component" value="Chromosome"/>
</dbReference>
<dbReference type="EMBL" id="CP031699">
    <property type="protein sequence ID" value="QEY23997.1"/>
    <property type="molecule type" value="Genomic_DNA"/>
</dbReference>
<keyword evidence="2" id="KW-1185">Reference proteome</keyword>
<dbReference type="AlphaFoldDB" id="A0A5P3MQW5"/>
<evidence type="ECO:0000313" key="2">
    <source>
        <dbReference type="Proteomes" id="UP000325536"/>
    </source>
</evidence>
<organism evidence="1 2">
    <name type="scientific">Neisseria animalis</name>
    <dbReference type="NCBI Taxonomy" id="492"/>
    <lineage>
        <taxon>Bacteria</taxon>
        <taxon>Pseudomonadati</taxon>
        <taxon>Pseudomonadota</taxon>
        <taxon>Betaproteobacteria</taxon>
        <taxon>Neisseriales</taxon>
        <taxon>Neisseriaceae</taxon>
        <taxon>Neisseria</taxon>
    </lineage>
</organism>
<reference evidence="1 2" key="1">
    <citation type="submission" date="2018-08" db="EMBL/GenBank/DDBJ databases">
        <title>Neisseria animalis ATCC 49930 complete genome.</title>
        <authorList>
            <person name="Veseli I.A."/>
            <person name="Mascarenhas dos Santos A.C."/>
            <person name="Buttler R."/>
            <person name="Pombert J.-F."/>
        </authorList>
    </citation>
    <scope>NUCLEOTIDE SEQUENCE [LARGE SCALE GENOMIC DNA]</scope>
    <source>
        <strain evidence="1 2">ATCC 49930</strain>
    </source>
</reference>
<accession>A0A5P3MQW5</accession>
<evidence type="ECO:0000313" key="1">
    <source>
        <dbReference type="EMBL" id="QEY23997.1"/>
    </source>
</evidence>
<sequence length="64" mass="7128">MGINCRNGLCNLFHNKAYPIADTTACFAQIILAINMPNADIVSQRDRLMNIGKMLYGKSVWILA</sequence>
<protein>
    <submittedName>
        <fullName evidence="1">Uncharacterized protein</fullName>
    </submittedName>
</protein>